<name>A1K9S2_AZOSB</name>
<dbReference type="Proteomes" id="UP000002588">
    <property type="component" value="Chromosome"/>
</dbReference>
<organism evidence="2 3">
    <name type="scientific">Azoarcus sp. (strain BH72)</name>
    <dbReference type="NCBI Taxonomy" id="418699"/>
    <lineage>
        <taxon>Bacteria</taxon>
        <taxon>Pseudomonadati</taxon>
        <taxon>Pseudomonadota</taxon>
        <taxon>Betaproteobacteria</taxon>
        <taxon>Rhodocyclales</taxon>
        <taxon>Zoogloeaceae</taxon>
        <taxon>Azoarcus</taxon>
    </lineage>
</organism>
<dbReference type="AlphaFoldDB" id="A1K9S2"/>
<protein>
    <submittedName>
        <fullName evidence="2">Hypothetical secreted protein</fullName>
    </submittedName>
</protein>
<dbReference type="KEGG" id="aoa:dqs_3096"/>
<dbReference type="RefSeq" id="WP_011766687.1">
    <property type="nucleotide sequence ID" value="NC_008702.1"/>
</dbReference>
<evidence type="ECO:0000256" key="1">
    <source>
        <dbReference type="SAM" id="Phobius"/>
    </source>
</evidence>
<keyword evidence="1" id="KW-0472">Membrane</keyword>
<gene>
    <name evidence="2" type="ordered locus">azo2961</name>
</gene>
<dbReference type="EMBL" id="AM406670">
    <property type="protein sequence ID" value="CAL95577.1"/>
    <property type="molecule type" value="Genomic_DNA"/>
</dbReference>
<dbReference type="HOGENOM" id="CLU_3131847_0_0_4"/>
<evidence type="ECO:0000313" key="2">
    <source>
        <dbReference type="EMBL" id="CAL95577.1"/>
    </source>
</evidence>
<proteinExistence type="predicted"/>
<keyword evidence="1" id="KW-1133">Transmembrane helix</keyword>
<sequence length="49" mass="5174">MKRPPRAAAPLLWRAAGWAAVLAALGVIALAYRQPGLREAILYSGLGLC</sequence>
<feature type="transmembrane region" description="Helical" evidence="1">
    <location>
        <begin position="12"/>
        <end position="32"/>
    </location>
</feature>
<evidence type="ECO:0000313" key="3">
    <source>
        <dbReference type="Proteomes" id="UP000002588"/>
    </source>
</evidence>
<accession>A1K9S2</accession>
<dbReference type="STRING" id="62928.azo2961"/>
<reference evidence="2 3" key="1">
    <citation type="journal article" date="2006" name="Nat. Biotechnol.">
        <title>Complete genome of the mutualistic, N2-fixing grass endophyte Azoarcus sp. strain BH72.</title>
        <authorList>
            <person name="Krause A."/>
            <person name="Ramakumar A."/>
            <person name="Bartels D."/>
            <person name="Battistoni F."/>
            <person name="Bekel T."/>
            <person name="Boch J."/>
            <person name="Boehm M."/>
            <person name="Friedrich F."/>
            <person name="Hurek T."/>
            <person name="Krause L."/>
            <person name="Linke B."/>
            <person name="McHardy A.C."/>
            <person name="Sarkar A."/>
            <person name="Schneiker S."/>
            <person name="Syed A.A."/>
            <person name="Thauer R."/>
            <person name="Vorhoelter F.-J."/>
            <person name="Weidner S."/>
            <person name="Puehler A."/>
            <person name="Reinhold-Hurek B."/>
            <person name="Kaiser O."/>
            <person name="Goesmann A."/>
        </authorList>
    </citation>
    <scope>NUCLEOTIDE SEQUENCE [LARGE SCALE GENOMIC DNA]</scope>
    <source>
        <strain evidence="2 3">BH72</strain>
    </source>
</reference>
<dbReference type="KEGG" id="azo:azo2961"/>
<keyword evidence="3" id="KW-1185">Reference proteome</keyword>
<keyword evidence="1" id="KW-0812">Transmembrane</keyword>